<dbReference type="RefSeq" id="WP_155870378.1">
    <property type="nucleotide sequence ID" value="NZ_CP046322.1"/>
</dbReference>
<dbReference type="KEGG" id="cxe:FOB82_11060"/>
<dbReference type="EMBL" id="CP046322">
    <property type="protein sequence ID" value="QGS35396.1"/>
    <property type="molecule type" value="Genomic_DNA"/>
</dbReference>
<organism evidence="1 2">
    <name type="scientific">Corynebacterium xerosis</name>
    <dbReference type="NCBI Taxonomy" id="1725"/>
    <lineage>
        <taxon>Bacteria</taxon>
        <taxon>Bacillati</taxon>
        <taxon>Actinomycetota</taxon>
        <taxon>Actinomycetes</taxon>
        <taxon>Mycobacteriales</taxon>
        <taxon>Corynebacteriaceae</taxon>
        <taxon>Corynebacterium</taxon>
    </lineage>
</organism>
<protein>
    <submittedName>
        <fullName evidence="1">Type I-U CRISPR-associated protein Cas5/Cas6</fullName>
    </submittedName>
</protein>
<evidence type="ECO:0000313" key="2">
    <source>
        <dbReference type="Proteomes" id="UP000426857"/>
    </source>
</evidence>
<dbReference type="NCBIfam" id="TIGR02165">
    <property type="entry name" value="cas5_6_GSU0054"/>
    <property type="match status" value="1"/>
</dbReference>
<reference evidence="1 2" key="1">
    <citation type="submission" date="2019-11" db="EMBL/GenBank/DDBJ databases">
        <title>FDA dAtabase for Regulatory Grade micrObial Sequences (FDA-ARGOS): Supporting development and validation of Infectious Disease Dx tests.</title>
        <authorList>
            <person name="Kerrigan L."/>
            <person name="Long C."/>
            <person name="Tallon L."/>
            <person name="Sadzewicz L."/>
            <person name="Vavikolanu K."/>
            <person name="Mehta A."/>
            <person name="Aluvathingal J."/>
            <person name="Nadendla S."/>
            <person name="Yan Y."/>
            <person name="Sichtig H."/>
        </authorList>
    </citation>
    <scope>NUCLEOTIDE SEQUENCE [LARGE SCALE GENOMIC DNA]</scope>
    <source>
        <strain evidence="1 2">FDAARGOS_674</strain>
    </source>
</reference>
<name>A0A6B8TR40_9CORY</name>
<dbReference type="Proteomes" id="UP000426857">
    <property type="component" value="Chromosome"/>
</dbReference>
<dbReference type="InterPro" id="IPR019089">
    <property type="entry name" value="Cas_GSU0054"/>
</dbReference>
<accession>A0A6B8TR40</accession>
<evidence type="ECO:0000313" key="1">
    <source>
        <dbReference type="EMBL" id="QGS35396.1"/>
    </source>
</evidence>
<proteinExistence type="predicted"/>
<dbReference type="AlphaFoldDB" id="A0A6B8TR40"/>
<sequence>MRDVNLIARFPLGVYIGHTGKGAPDRFPSPLRLHSALLNAAGQGTLAVEGKKGLEPSGESLNALEWLEANPPSGIQEPVGQWVAPRTSRFIYREVSAINEKRRTEQRRLSTGRAVSGNFGYHWTSVPSKIADTIERLCADVSCLGETESVAILEPGPVEPTLVLDPDASVFDVDGTAVLVAAPGRTAELVSEHAARFGKKPPTVAADKKADGEKPRTTTPVAGAVRTCIYRDGSGETSIPDAPWERVLLLELSGPAVPVDQRVEICLALHRALVAAIGDGASAMVTGKEAPEVVDKPANRLAIQYFHASHVAVHGVDRHALGLLLPSGATDQDLVQLAEAIARIKKVWSKNTGKRWLTFNGVSIRADEFWPAPSKGQVRVWHPDPVAISEIRPPRVKGGARPWTLADMGLLALGFVWRDRLSGIAKDLRGIRLYEALKDAIESRGVLIMGAKNVGTHVKSFTHRTQADVPAQTWTGRFYLGNLVGPGTLLAVGQSRHLGGGLLVPEDIPVAEFSRLMLDEKSDR</sequence>
<gene>
    <name evidence="1" type="primary">cas5u6u</name>
    <name evidence="1" type="ORF">FOB82_11060</name>
</gene>